<feature type="signal peptide" evidence="3">
    <location>
        <begin position="1"/>
        <end position="21"/>
    </location>
</feature>
<reference evidence="4 5" key="1">
    <citation type="journal article" date="2018" name="Nat. Ecol. Evol.">
        <title>Pezizomycetes genomes reveal the molecular basis of ectomycorrhizal truffle lifestyle.</title>
        <authorList>
            <person name="Murat C."/>
            <person name="Payen T."/>
            <person name="Noel B."/>
            <person name="Kuo A."/>
            <person name="Morin E."/>
            <person name="Chen J."/>
            <person name="Kohler A."/>
            <person name="Krizsan K."/>
            <person name="Balestrini R."/>
            <person name="Da Silva C."/>
            <person name="Montanini B."/>
            <person name="Hainaut M."/>
            <person name="Levati E."/>
            <person name="Barry K.W."/>
            <person name="Belfiori B."/>
            <person name="Cichocki N."/>
            <person name="Clum A."/>
            <person name="Dockter R.B."/>
            <person name="Fauchery L."/>
            <person name="Guy J."/>
            <person name="Iotti M."/>
            <person name="Le Tacon F."/>
            <person name="Lindquist E.A."/>
            <person name="Lipzen A."/>
            <person name="Malagnac F."/>
            <person name="Mello A."/>
            <person name="Molinier V."/>
            <person name="Miyauchi S."/>
            <person name="Poulain J."/>
            <person name="Riccioni C."/>
            <person name="Rubini A."/>
            <person name="Sitrit Y."/>
            <person name="Splivallo R."/>
            <person name="Traeger S."/>
            <person name="Wang M."/>
            <person name="Zifcakova L."/>
            <person name="Wipf D."/>
            <person name="Zambonelli A."/>
            <person name="Paolocci F."/>
            <person name="Nowrousian M."/>
            <person name="Ottonello S."/>
            <person name="Baldrian P."/>
            <person name="Spatafora J.W."/>
            <person name="Henrissat B."/>
            <person name="Nagy L.G."/>
            <person name="Aury J.M."/>
            <person name="Wincker P."/>
            <person name="Grigoriev I.V."/>
            <person name="Bonfante P."/>
            <person name="Martin F.M."/>
        </authorList>
    </citation>
    <scope>NUCLEOTIDE SEQUENCE [LARGE SCALE GENOMIC DNA]</scope>
    <source>
        <strain evidence="4 5">RN42</strain>
    </source>
</reference>
<feature type="chain" id="PRO_5018040123" evidence="3">
    <location>
        <begin position="22"/>
        <end position="630"/>
    </location>
</feature>
<accession>A0A3N4IIN4</accession>
<feature type="transmembrane region" description="Helical" evidence="2">
    <location>
        <begin position="45"/>
        <end position="65"/>
    </location>
</feature>
<feature type="region of interest" description="Disordered" evidence="1">
    <location>
        <begin position="207"/>
        <end position="226"/>
    </location>
</feature>
<feature type="compositionally biased region" description="Polar residues" evidence="1">
    <location>
        <begin position="211"/>
        <end position="220"/>
    </location>
</feature>
<protein>
    <submittedName>
        <fullName evidence="4">Uncharacterized protein</fullName>
    </submittedName>
</protein>
<dbReference type="STRING" id="1160509.A0A3N4IIN4"/>
<organism evidence="4 5">
    <name type="scientific">Ascobolus immersus RN42</name>
    <dbReference type="NCBI Taxonomy" id="1160509"/>
    <lineage>
        <taxon>Eukaryota</taxon>
        <taxon>Fungi</taxon>
        <taxon>Dikarya</taxon>
        <taxon>Ascomycota</taxon>
        <taxon>Pezizomycotina</taxon>
        <taxon>Pezizomycetes</taxon>
        <taxon>Pezizales</taxon>
        <taxon>Ascobolaceae</taxon>
        <taxon>Ascobolus</taxon>
    </lineage>
</organism>
<keyword evidence="2" id="KW-0812">Transmembrane</keyword>
<feature type="transmembrane region" description="Helical" evidence="2">
    <location>
        <begin position="575"/>
        <end position="602"/>
    </location>
</feature>
<dbReference type="EMBL" id="ML119651">
    <property type="protein sequence ID" value="RPA85995.1"/>
    <property type="molecule type" value="Genomic_DNA"/>
</dbReference>
<evidence type="ECO:0000313" key="5">
    <source>
        <dbReference type="Proteomes" id="UP000275078"/>
    </source>
</evidence>
<sequence length="630" mass="70749">MTLYGIFALIVLFLRFSFTEGADTDGSGAEVYRSWEEEPDRRGTMSILLSCVITLSICVWTSIHLNVVPSPTSARLFFMKGFWMLAGIFTPEVTMWLALNQFEEARILLKAMEKGPVKEENDGTQENTDAELGEIGTEGREGICNSEVDLEAAYDLSERQDAAAVHNYEASGPDEVVSNDQRSQDAAKQPTVIEVASTEVTEETARLMQGSCHSNESMSSGGPRKRKTPFTMKSALFVVMGGCVFYPPESLGLEIIQPLTLSAETFGKLYNEGYIDDGEVNDYLVEDKSKSDGLGKTLVLTQAVWLLIQCIGRAVSHLPIPLLEIHTCLHVLCALGTYIFWWHKPQNVLHPVVITSIPPSEATRLYLAYLSYAGIENAYIQKLPAKLTLAESRYPNSVSTRLRRSVFLFEHRSKKGSVSEWKWWQKVLLFPFYSIAVLYYWRQTLIIARPTPAFDMDLLTARTAENRKQLRIASRQVQYRSTMWSFLARMTHQSGETFDGVMIAIGFCVMTLYGGLHTAAWKQHFPTEIEGILWFVSSIVTTSFAAAATLTAVLMDELDEYTKGKSKEYKAEEGVVYGVLASAFAIWFPALGLAFILSRIYLVVESFISLRSLHVDAFKTVPWSNYWPHL</sequence>
<evidence type="ECO:0000256" key="1">
    <source>
        <dbReference type="SAM" id="MobiDB-lite"/>
    </source>
</evidence>
<feature type="transmembrane region" description="Helical" evidence="2">
    <location>
        <begin position="77"/>
        <end position="99"/>
    </location>
</feature>
<evidence type="ECO:0000256" key="3">
    <source>
        <dbReference type="SAM" id="SignalP"/>
    </source>
</evidence>
<keyword evidence="2" id="KW-1133">Transmembrane helix</keyword>
<feature type="transmembrane region" description="Helical" evidence="2">
    <location>
        <begin position="532"/>
        <end position="554"/>
    </location>
</feature>
<keyword evidence="3" id="KW-0732">Signal</keyword>
<evidence type="ECO:0000313" key="4">
    <source>
        <dbReference type="EMBL" id="RPA85995.1"/>
    </source>
</evidence>
<name>A0A3N4IIN4_ASCIM</name>
<keyword evidence="5" id="KW-1185">Reference proteome</keyword>
<dbReference type="PANTHER" id="PTHR35043">
    <property type="entry name" value="TRANSCRIPTION FACTOR DOMAIN-CONTAINING PROTEIN"/>
    <property type="match status" value="1"/>
</dbReference>
<gene>
    <name evidence="4" type="ORF">BJ508DRAFT_158859</name>
</gene>
<dbReference type="PANTHER" id="PTHR35043:SF7">
    <property type="entry name" value="TRANSCRIPTION FACTOR DOMAIN-CONTAINING PROTEIN"/>
    <property type="match status" value="1"/>
</dbReference>
<keyword evidence="2" id="KW-0472">Membrane</keyword>
<evidence type="ECO:0000256" key="2">
    <source>
        <dbReference type="SAM" id="Phobius"/>
    </source>
</evidence>
<proteinExistence type="predicted"/>
<dbReference type="AlphaFoldDB" id="A0A3N4IIN4"/>
<dbReference type="Proteomes" id="UP000275078">
    <property type="component" value="Unassembled WGS sequence"/>
</dbReference>
<feature type="transmembrane region" description="Helical" evidence="2">
    <location>
        <begin position="498"/>
        <end position="520"/>
    </location>
</feature>
<dbReference type="OrthoDB" id="3061561at2759"/>